<evidence type="ECO:0000313" key="3">
    <source>
        <dbReference type="Proteomes" id="UP001305702"/>
    </source>
</evidence>
<dbReference type="Pfam" id="PF14168">
    <property type="entry name" value="YjzC"/>
    <property type="match status" value="1"/>
</dbReference>
<sequence length="60" mass="6947">MGERTQFNPGDKAPNSGHYIETGENDFHTGINDPQVITLEAGERFPETTNHNRKWIRKHR</sequence>
<proteinExistence type="predicted"/>
<keyword evidence="3" id="KW-1185">Reference proteome</keyword>
<protein>
    <submittedName>
        <fullName evidence="2">YjzC family protein</fullName>
    </submittedName>
</protein>
<accession>A0AA96RFQ3</accession>
<dbReference type="AlphaFoldDB" id="A0AA96RFQ3"/>
<dbReference type="KEGG" id="paun:MJA45_28500"/>
<dbReference type="Proteomes" id="UP001305702">
    <property type="component" value="Chromosome"/>
</dbReference>
<name>A0AA96RFQ3_9BACL</name>
<feature type="compositionally biased region" description="Basic residues" evidence="1">
    <location>
        <begin position="51"/>
        <end position="60"/>
    </location>
</feature>
<evidence type="ECO:0000256" key="1">
    <source>
        <dbReference type="SAM" id="MobiDB-lite"/>
    </source>
</evidence>
<dbReference type="EMBL" id="CP130318">
    <property type="protein sequence ID" value="WNQ11488.1"/>
    <property type="molecule type" value="Genomic_DNA"/>
</dbReference>
<organism evidence="2 3">
    <name type="scientific">Paenibacillus aurantius</name>
    <dbReference type="NCBI Taxonomy" id="2918900"/>
    <lineage>
        <taxon>Bacteria</taxon>
        <taxon>Bacillati</taxon>
        <taxon>Bacillota</taxon>
        <taxon>Bacilli</taxon>
        <taxon>Bacillales</taxon>
        <taxon>Paenibacillaceae</taxon>
        <taxon>Paenibacillus</taxon>
    </lineage>
</organism>
<dbReference type="InterPro" id="IPR025549">
    <property type="entry name" value="YjzC"/>
</dbReference>
<reference evidence="2 3" key="1">
    <citation type="submission" date="2022-02" db="EMBL/GenBank/DDBJ databases">
        <title>Paenibacillus sp. MBLB1776 Whole Genome Shotgun Sequencing.</title>
        <authorList>
            <person name="Hwang C.Y."/>
            <person name="Cho E.-S."/>
            <person name="Seo M.-J."/>
        </authorList>
    </citation>
    <scope>NUCLEOTIDE SEQUENCE [LARGE SCALE GENOMIC DNA]</scope>
    <source>
        <strain evidence="2 3">MBLB1776</strain>
    </source>
</reference>
<feature type="region of interest" description="Disordered" evidence="1">
    <location>
        <begin position="1"/>
        <end position="31"/>
    </location>
</feature>
<gene>
    <name evidence="2" type="ORF">MJA45_28500</name>
</gene>
<dbReference type="RefSeq" id="WP_315605264.1">
    <property type="nucleotide sequence ID" value="NZ_CP130318.1"/>
</dbReference>
<evidence type="ECO:0000313" key="2">
    <source>
        <dbReference type="EMBL" id="WNQ11488.1"/>
    </source>
</evidence>
<feature type="region of interest" description="Disordered" evidence="1">
    <location>
        <begin position="41"/>
        <end position="60"/>
    </location>
</feature>